<dbReference type="RefSeq" id="WP_211467947.1">
    <property type="nucleotide sequence ID" value="NZ_JAGSXH010000036.1"/>
</dbReference>
<evidence type="ECO:0000313" key="4">
    <source>
        <dbReference type="Proteomes" id="UP000677913"/>
    </source>
</evidence>
<feature type="transmembrane region" description="Helical" evidence="2">
    <location>
        <begin position="20"/>
        <end position="40"/>
    </location>
</feature>
<keyword evidence="4" id="KW-1185">Reference proteome</keyword>
<evidence type="ECO:0000256" key="2">
    <source>
        <dbReference type="SAM" id="Phobius"/>
    </source>
</evidence>
<gene>
    <name evidence="3" type="ORF">KGA66_12470</name>
</gene>
<sequence length="121" mass="12894">MSDLSTQVQALSDGAATSLIIAFGAGGSFVLVLALTLLTIRRSERKAAHERELATVGGGNGRDAYPPQPYSPNEPRSHRPYSRPYRIPRQDTGHAPTNGSRPTGSTGTGIPTTPWPPQEDD</sequence>
<feature type="compositionally biased region" description="Basic and acidic residues" evidence="1">
    <location>
        <begin position="44"/>
        <end position="53"/>
    </location>
</feature>
<evidence type="ECO:0000313" key="3">
    <source>
        <dbReference type="EMBL" id="MBS2963864.1"/>
    </source>
</evidence>
<organism evidence="3 4">
    <name type="scientific">Actinocrinis puniceicyclus</name>
    <dbReference type="NCBI Taxonomy" id="977794"/>
    <lineage>
        <taxon>Bacteria</taxon>
        <taxon>Bacillati</taxon>
        <taxon>Actinomycetota</taxon>
        <taxon>Actinomycetes</taxon>
        <taxon>Catenulisporales</taxon>
        <taxon>Actinospicaceae</taxon>
        <taxon>Actinocrinis</taxon>
    </lineage>
</organism>
<reference evidence="3" key="1">
    <citation type="submission" date="2021-04" db="EMBL/GenBank/DDBJ databases">
        <title>Genome based classification of Actinospica acidithermotolerans sp. nov., an actinobacterium isolated from an Indonesian hot spring.</title>
        <authorList>
            <person name="Kusuma A.B."/>
            <person name="Putra K.E."/>
            <person name="Nafisah S."/>
            <person name="Loh J."/>
            <person name="Nouioui I."/>
            <person name="Goodfellow M."/>
        </authorList>
    </citation>
    <scope>NUCLEOTIDE SEQUENCE</scope>
    <source>
        <strain evidence="3">DSM 45618</strain>
    </source>
</reference>
<keyword evidence="2" id="KW-1133">Transmembrane helix</keyword>
<dbReference type="AlphaFoldDB" id="A0A8J8BEL1"/>
<accession>A0A8J8BEL1</accession>
<keyword evidence="2" id="KW-0472">Membrane</keyword>
<feature type="compositionally biased region" description="Low complexity" evidence="1">
    <location>
        <begin position="96"/>
        <end position="112"/>
    </location>
</feature>
<dbReference type="EMBL" id="JAGSXH010000036">
    <property type="protein sequence ID" value="MBS2963864.1"/>
    <property type="molecule type" value="Genomic_DNA"/>
</dbReference>
<protein>
    <submittedName>
        <fullName evidence="3">Uncharacterized protein</fullName>
    </submittedName>
</protein>
<evidence type="ECO:0000256" key="1">
    <source>
        <dbReference type="SAM" id="MobiDB-lite"/>
    </source>
</evidence>
<comment type="caution">
    <text evidence="3">The sequence shown here is derived from an EMBL/GenBank/DDBJ whole genome shotgun (WGS) entry which is preliminary data.</text>
</comment>
<proteinExistence type="predicted"/>
<dbReference type="Proteomes" id="UP000677913">
    <property type="component" value="Unassembled WGS sequence"/>
</dbReference>
<name>A0A8J8BEL1_9ACTN</name>
<keyword evidence="2" id="KW-0812">Transmembrane</keyword>
<feature type="region of interest" description="Disordered" evidence="1">
    <location>
        <begin position="44"/>
        <end position="121"/>
    </location>
</feature>